<name>A0ACC0FFW2_9ERIC</name>
<sequence length="184" mass="20583">MVLNSISNLNSLTSLAIDRDKETVCFPKEFLRNLTVLESLLIQNCQELKVLPEDLASLVTLKSLKIQKCPKLESLPEEGLRGLESLQLLHIYGCPKIASLPASIQSLAKLQRINIWNYGPELERRCEKGKGEDWYKIAHVPEVSIRKVLPCSWVMMAAASIEVVVASDALLAGRFWAVHGFEVN</sequence>
<evidence type="ECO:0000313" key="1">
    <source>
        <dbReference type="EMBL" id="KAI7987703.1"/>
    </source>
</evidence>
<dbReference type="Proteomes" id="UP001060215">
    <property type="component" value="Chromosome 14"/>
</dbReference>
<protein>
    <submittedName>
        <fullName evidence="1">Disease resistance protein RGA2</fullName>
    </submittedName>
</protein>
<proteinExistence type="predicted"/>
<keyword evidence="2" id="KW-1185">Reference proteome</keyword>
<accession>A0ACC0FFW2</accession>
<reference evidence="1 2" key="1">
    <citation type="journal article" date="2022" name="Plant J.">
        <title>Chromosome-level genome of Camellia lanceoleosa provides a valuable resource for understanding genome evolution and self-incompatibility.</title>
        <authorList>
            <person name="Gong W."/>
            <person name="Xiao S."/>
            <person name="Wang L."/>
            <person name="Liao Z."/>
            <person name="Chang Y."/>
            <person name="Mo W."/>
            <person name="Hu G."/>
            <person name="Li W."/>
            <person name="Zhao G."/>
            <person name="Zhu H."/>
            <person name="Hu X."/>
            <person name="Ji K."/>
            <person name="Xiang X."/>
            <person name="Song Q."/>
            <person name="Yuan D."/>
            <person name="Jin S."/>
            <person name="Zhang L."/>
        </authorList>
    </citation>
    <scope>NUCLEOTIDE SEQUENCE [LARGE SCALE GENOMIC DNA]</scope>
    <source>
        <strain evidence="1">SQ_2022a</strain>
    </source>
</reference>
<dbReference type="EMBL" id="CM045771">
    <property type="protein sequence ID" value="KAI7987703.1"/>
    <property type="molecule type" value="Genomic_DNA"/>
</dbReference>
<gene>
    <name evidence="1" type="ORF">LOK49_LG13G02002</name>
</gene>
<comment type="caution">
    <text evidence="1">The sequence shown here is derived from an EMBL/GenBank/DDBJ whole genome shotgun (WGS) entry which is preliminary data.</text>
</comment>
<organism evidence="1 2">
    <name type="scientific">Camellia lanceoleosa</name>
    <dbReference type="NCBI Taxonomy" id="1840588"/>
    <lineage>
        <taxon>Eukaryota</taxon>
        <taxon>Viridiplantae</taxon>
        <taxon>Streptophyta</taxon>
        <taxon>Embryophyta</taxon>
        <taxon>Tracheophyta</taxon>
        <taxon>Spermatophyta</taxon>
        <taxon>Magnoliopsida</taxon>
        <taxon>eudicotyledons</taxon>
        <taxon>Gunneridae</taxon>
        <taxon>Pentapetalae</taxon>
        <taxon>asterids</taxon>
        <taxon>Ericales</taxon>
        <taxon>Theaceae</taxon>
        <taxon>Camellia</taxon>
    </lineage>
</organism>
<evidence type="ECO:0000313" key="2">
    <source>
        <dbReference type="Proteomes" id="UP001060215"/>
    </source>
</evidence>